<evidence type="ECO:0000256" key="2">
    <source>
        <dbReference type="ARBA" id="ARBA00006013"/>
    </source>
</evidence>
<proteinExistence type="inferred from homology"/>
<dbReference type="InterPro" id="IPR029154">
    <property type="entry name" value="HIBADH-like_NADP-bd"/>
</dbReference>
<evidence type="ECO:0000256" key="8">
    <source>
        <dbReference type="PIRSR" id="PIRSR000103-1"/>
    </source>
</evidence>
<dbReference type="SUPFAM" id="SSF48179">
    <property type="entry name" value="6-phosphogluconate dehydrogenase C-terminal domain-like"/>
    <property type="match status" value="1"/>
</dbReference>
<dbReference type="Pfam" id="PF03446">
    <property type="entry name" value="NAD_binding_2"/>
    <property type="match status" value="1"/>
</dbReference>
<dbReference type="PROSITE" id="PS00895">
    <property type="entry name" value="3_HYDROXYISOBUT_DH"/>
    <property type="match status" value="1"/>
</dbReference>
<dbReference type="InterPro" id="IPR011548">
    <property type="entry name" value="HIBADH"/>
</dbReference>
<reference evidence="12" key="1">
    <citation type="submission" date="2021-01" db="EMBL/GenBank/DDBJ databases">
        <authorList>
            <person name="Corre E."/>
            <person name="Pelletier E."/>
            <person name="Niang G."/>
            <person name="Scheremetjew M."/>
            <person name="Finn R."/>
            <person name="Kale V."/>
            <person name="Holt S."/>
            <person name="Cochrane G."/>
            <person name="Meng A."/>
            <person name="Brown T."/>
            <person name="Cohen L."/>
        </authorList>
    </citation>
    <scope>NUCLEOTIDE SEQUENCE</scope>
    <source>
        <strain evidence="12">CCMP2078</strain>
    </source>
</reference>
<dbReference type="GO" id="GO:0006574">
    <property type="term" value="P:L-valine catabolic process"/>
    <property type="evidence" value="ECO:0007669"/>
    <property type="project" value="UniProtKB-UniPathway"/>
</dbReference>
<dbReference type="InterPro" id="IPR036291">
    <property type="entry name" value="NAD(P)-bd_dom_sf"/>
</dbReference>
<dbReference type="InterPro" id="IPR006115">
    <property type="entry name" value="6PGDH_NADP-bd"/>
</dbReference>
<evidence type="ECO:0000256" key="7">
    <source>
        <dbReference type="ARBA" id="ARBA00049197"/>
    </source>
</evidence>
<dbReference type="NCBIfam" id="TIGR01692">
    <property type="entry name" value="HIBADH"/>
    <property type="match status" value="1"/>
</dbReference>
<gene>
    <name evidence="12" type="ORF">PPYR1160_LOCUS4707</name>
</gene>
<dbReference type="GO" id="GO:0008442">
    <property type="term" value="F:3-hydroxyisobutyrate dehydrogenase activity"/>
    <property type="evidence" value="ECO:0007669"/>
    <property type="project" value="UniProtKB-EC"/>
</dbReference>
<keyword evidence="6 9" id="KW-0520">NAD</keyword>
<dbReference type="SUPFAM" id="SSF51735">
    <property type="entry name" value="NAD(P)-binding Rossmann-fold domains"/>
    <property type="match status" value="1"/>
</dbReference>
<dbReference type="InterPro" id="IPR015815">
    <property type="entry name" value="HIBADH-related"/>
</dbReference>
<evidence type="ECO:0000256" key="1">
    <source>
        <dbReference type="ARBA" id="ARBA00005109"/>
    </source>
</evidence>
<evidence type="ECO:0000313" key="12">
    <source>
        <dbReference type="EMBL" id="CAD8255215.1"/>
    </source>
</evidence>
<name>A0A7R9YA49_9STRA</name>
<dbReference type="GO" id="GO:0050661">
    <property type="term" value="F:NADP binding"/>
    <property type="evidence" value="ECO:0007669"/>
    <property type="project" value="InterPro"/>
</dbReference>
<comment type="similarity">
    <text evidence="2">Belongs to the HIBADH-related family. 3-hydroxyisobutyrate dehydrogenase subfamily.</text>
</comment>
<comment type="catalytic activity">
    <reaction evidence="7 9">
        <text>3-hydroxy-2-methylpropanoate + NAD(+) = 2-methyl-3-oxopropanoate + NADH + H(+)</text>
        <dbReference type="Rhea" id="RHEA:17681"/>
        <dbReference type="ChEBI" id="CHEBI:11805"/>
        <dbReference type="ChEBI" id="CHEBI:15378"/>
        <dbReference type="ChEBI" id="CHEBI:57540"/>
        <dbReference type="ChEBI" id="CHEBI:57700"/>
        <dbReference type="ChEBI" id="CHEBI:57945"/>
        <dbReference type="EC" id="1.1.1.31"/>
    </reaction>
</comment>
<feature type="domain" description="3-hydroxyisobutyrate dehydrogenase-like NAD-binding" evidence="11">
    <location>
        <begin position="173"/>
        <end position="300"/>
    </location>
</feature>
<dbReference type="InterPro" id="IPR013328">
    <property type="entry name" value="6PGD_dom2"/>
</dbReference>
<dbReference type="PIRSF" id="PIRSF000103">
    <property type="entry name" value="HIBADH"/>
    <property type="match status" value="1"/>
</dbReference>
<evidence type="ECO:0000259" key="11">
    <source>
        <dbReference type="Pfam" id="PF14833"/>
    </source>
</evidence>
<evidence type="ECO:0000259" key="10">
    <source>
        <dbReference type="Pfam" id="PF03446"/>
    </source>
</evidence>
<dbReference type="FunFam" id="1.10.1040.10:FF:000006">
    <property type="entry name" value="3-hydroxyisobutyrate dehydrogenase"/>
    <property type="match status" value="1"/>
</dbReference>
<evidence type="ECO:0000256" key="4">
    <source>
        <dbReference type="ARBA" id="ARBA00022456"/>
    </source>
</evidence>
<dbReference type="EC" id="1.1.1.31" evidence="3 9"/>
<feature type="domain" description="6-phosphogluconate dehydrogenase NADP-binding" evidence="10">
    <location>
        <begin position="7"/>
        <end position="170"/>
    </location>
</feature>
<evidence type="ECO:0000256" key="9">
    <source>
        <dbReference type="RuleBase" id="RU910714"/>
    </source>
</evidence>
<organism evidence="12">
    <name type="scientific">Pinguiococcus pyrenoidosus</name>
    <dbReference type="NCBI Taxonomy" id="172671"/>
    <lineage>
        <taxon>Eukaryota</taxon>
        <taxon>Sar</taxon>
        <taxon>Stramenopiles</taxon>
        <taxon>Ochrophyta</taxon>
        <taxon>Pinguiophyceae</taxon>
        <taxon>Pinguiochrysidales</taxon>
        <taxon>Pinguiochrysidaceae</taxon>
        <taxon>Pinguiococcus</taxon>
    </lineage>
</organism>
<evidence type="ECO:0000256" key="3">
    <source>
        <dbReference type="ARBA" id="ARBA00012991"/>
    </source>
</evidence>
<dbReference type="Gene3D" id="3.40.50.720">
    <property type="entry name" value="NAD(P)-binding Rossmann-like Domain"/>
    <property type="match status" value="1"/>
</dbReference>
<dbReference type="Pfam" id="PF14833">
    <property type="entry name" value="NAD_binding_11"/>
    <property type="match status" value="1"/>
</dbReference>
<dbReference type="GO" id="GO:0051287">
    <property type="term" value="F:NAD binding"/>
    <property type="evidence" value="ECO:0007669"/>
    <property type="project" value="InterPro"/>
</dbReference>
<protein>
    <recommendedName>
        <fullName evidence="3 9">3-hydroxyisobutyrate dehydrogenase</fullName>
        <shortName evidence="9">HIBADH</shortName>
        <ecNumber evidence="3 9">1.1.1.31</ecNumber>
    </recommendedName>
</protein>
<dbReference type="InterPro" id="IPR008927">
    <property type="entry name" value="6-PGluconate_DH-like_C_sf"/>
</dbReference>
<comment type="pathway">
    <text evidence="1 9">Amino-acid degradation; L-valine degradation.</text>
</comment>
<keyword evidence="4 9" id="KW-0101">Branched-chain amino acid catabolism</keyword>
<dbReference type="UniPathway" id="UPA00362"/>
<keyword evidence="5 9" id="KW-0560">Oxidoreductase</keyword>
<dbReference type="PANTHER" id="PTHR22981">
    <property type="entry name" value="3-HYDROXYISOBUTYRATE DEHYDROGENASE-RELATED"/>
    <property type="match status" value="1"/>
</dbReference>
<evidence type="ECO:0000256" key="5">
    <source>
        <dbReference type="ARBA" id="ARBA00023002"/>
    </source>
</evidence>
<accession>A0A7R9YA49</accession>
<sequence length="310" mass="32545">MTVAGCIGFVGLGQMGCRMVRNLLLKAAAPRILLLDLKQQVAEEIAAEFPETAARAGSLPEMTREADVVISMLPACAEVQAAYLSEEGILKHAKEGSLLVDCSTVAPSTAELVQQGAAQRGLDFASAPVSGGVLGAEQASLTFMLGGEERVLERAEPVLRHMGKKVVHCGGAGSGAASKLCNNLALAIQMIGTSEALGLGSQLGVKPEVLASIMNASTARCWSSDTYNPCPHVMENVPSSRGYAGGFGVRLMHKDLTLALEEGHRVGSMRLPLGQRAAEVYAELAKSDEGGKDFSVVFKHLFPEIVKARS</sequence>
<dbReference type="EMBL" id="HBEA01006143">
    <property type="protein sequence ID" value="CAD8255215.1"/>
    <property type="molecule type" value="Transcribed_RNA"/>
</dbReference>
<dbReference type="Gene3D" id="1.10.1040.10">
    <property type="entry name" value="N-(1-d-carboxylethyl)-l-norvaline Dehydrogenase, domain 2"/>
    <property type="match status" value="1"/>
</dbReference>
<dbReference type="InterPro" id="IPR002204">
    <property type="entry name" value="3-OH-isobutyrate_DH-rel_CS"/>
</dbReference>
<dbReference type="AlphaFoldDB" id="A0A7R9YA49"/>
<dbReference type="PANTHER" id="PTHR22981:SF7">
    <property type="entry name" value="3-HYDROXYISOBUTYRATE DEHYDROGENASE, MITOCHONDRIAL"/>
    <property type="match status" value="1"/>
</dbReference>
<feature type="active site" evidence="8">
    <location>
        <position position="179"/>
    </location>
</feature>
<evidence type="ECO:0000256" key="6">
    <source>
        <dbReference type="ARBA" id="ARBA00023027"/>
    </source>
</evidence>